<accession>A0A673UEL1</accession>
<dbReference type="Gene3D" id="2.30.30.100">
    <property type="match status" value="1"/>
</dbReference>
<reference evidence="1" key="3">
    <citation type="submission" date="2025-09" db="UniProtKB">
        <authorList>
            <consortium name="Ensembl"/>
        </authorList>
    </citation>
    <scope>IDENTIFICATION</scope>
</reference>
<dbReference type="Proteomes" id="UP000472268">
    <property type="component" value="Chromosome 9"/>
</dbReference>
<evidence type="ECO:0000313" key="1">
    <source>
        <dbReference type="Ensembl" id="ENSSSUP00005019901.1"/>
    </source>
</evidence>
<keyword evidence="2" id="KW-1185">Reference proteome</keyword>
<protein>
    <submittedName>
        <fullName evidence="1">Uncharacterized protein</fullName>
    </submittedName>
</protein>
<name>A0A673UEL1_SURSU</name>
<sequence length="75" mass="8480">MFSLKTNLLLNPKSFLSGLTGKPVVVNLKCRMDCKAYLVSADGSVDMHQISLERLSISKTHLFLFFLSLFLRESE</sequence>
<evidence type="ECO:0000313" key="2">
    <source>
        <dbReference type="Proteomes" id="UP000472268"/>
    </source>
</evidence>
<dbReference type="Ensembl" id="ENSSSUT00005022765.1">
    <property type="protein sequence ID" value="ENSSSUP00005019901.1"/>
    <property type="gene ID" value="ENSSSUG00005012913.1"/>
</dbReference>
<proteinExistence type="predicted"/>
<reference evidence="1" key="2">
    <citation type="submission" date="2025-08" db="UniProtKB">
        <authorList>
            <consortium name="Ensembl"/>
        </authorList>
    </citation>
    <scope>IDENTIFICATION</scope>
</reference>
<dbReference type="AlphaFoldDB" id="A0A673UEL1"/>
<organism evidence="1 2">
    <name type="scientific">Suricata suricatta</name>
    <name type="common">Meerkat</name>
    <dbReference type="NCBI Taxonomy" id="37032"/>
    <lineage>
        <taxon>Eukaryota</taxon>
        <taxon>Metazoa</taxon>
        <taxon>Chordata</taxon>
        <taxon>Craniata</taxon>
        <taxon>Vertebrata</taxon>
        <taxon>Euteleostomi</taxon>
        <taxon>Mammalia</taxon>
        <taxon>Eutheria</taxon>
        <taxon>Laurasiatheria</taxon>
        <taxon>Carnivora</taxon>
        <taxon>Feliformia</taxon>
        <taxon>Herpestidae</taxon>
        <taxon>Suricata</taxon>
    </lineage>
</organism>
<reference evidence="1 2" key="1">
    <citation type="submission" date="2019-05" db="EMBL/GenBank/DDBJ databases">
        <title>A Chromosome-scale Meerkat (S. suricatta) Genome Assembly.</title>
        <authorList>
            <person name="Dudchenko O."/>
            <person name="Lieberman Aiden E."/>
            <person name="Tung J."/>
            <person name="Barreiro L.B."/>
            <person name="Clutton-Brock T.H."/>
        </authorList>
    </citation>
    <scope>NUCLEOTIDE SEQUENCE [LARGE SCALE GENOMIC DNA]</scope>
</reference>